<accession>A0A0E0INN0</accession>
<dbReference type="eggNOG" id="ENOG502R39V">
    <property type="taxonomic scope" value="Eukaryota"/>
</dbReference>
<evidence type="ECO:0000313" key="3">
    <source>
        <dbReference type="Proteomes" id="UP000006591"/>
    </source>
</evidence>
<reference evidence="2" key="2">
    <citation type="submission" date="2018-04" db="EMBL/GenBank/DDBJ databases">
        <title>OnivRS2 (Oryza nivara Reference Sequence Version 2).</title>
        <authorList>
            <person name="Zhang J."/>
            <person name="Kudrna D."/>
            <person name="Lee S."/>
            <person name="Talag J."/>
            <person name="Rajasekar S."/>
            <person name="Welchert J."/>
            <person name="Hsing Y.-I."/>
            <person name="Wing R.A."/>
        </authorList>
    </citation>
    <scope>NUCLEOTIDE SEQUENCE [LARGE SCALE GENOMIC DNA]</scope>
    <source>
        <strain evidence="2">SL10</strain>
    </source>
</reference>
<sequence length="550" mass="61914">MSVINFPRLYREFDRICVLEFPFVDAPHLLETILEVGKPGEEKTWLIGNLPELIEITRFRVAFLRVSSSLERLLSLWKTHGILEIDWDFIGAVEHAVAALHPLSDHQPEALRNGVLGLLERLKLLFPVQPDDADSTDVIASTKLVSDVELIVKDMSLLGLIPIKYPALRDQSAFLPVSVVENQPEFPTDICIVSFKLSDATKVSHRVDKAIEKGWWVGNIDILHTTSHFRSIISRISESISNVQMTLLEGEIDWFEIKRIKQLKDRITALCDNQPMELCNITFEFFTNIDTVLSEFPPIPADIITNQMEYPNELVKGIPAKLDKLLFEANTIQGLKVQYPDPEGLKVNGLSDITPVANSPQLYLHLKHMCILGVTFAHAPYMLEQVLKVGKEREVNRWLVGNLAELKEIASFRTAFLCLVSSLESLSKKHRILEDDWNMIAAVKDAVSRLPPLSDRQPEALRAEVLKLLERLEATLPVQPGGSDSAGANSLEVLSSTLTSDVGAILKDMYEVGLRHIEYTQVDLPAFMELEDEEENQPEYPDTDHLPPSP</sequence>
<name>A0A0E0INN0_ORYNI</name>
<proteinExistence type="predicted"/>
<dbReference type="HOGENOM" id="CLU_426662_0_0_1"/>
<evidence type="ECO:0000256" key="1">
    <source>
        <dbReference type="SAM" id="MobiDB-lite"/>
    </source>
</evidence>
<evidence type="ECO:0000313" key="2">
    <source>
        <dbReference type="EnsemblPlants" id="ONIVA09G20790.1"/>
    </source>
</evidence>
<dbReference type="OMA" id="EKGWWVG"/>
<organism evidence="2">
    <name type="scientific">Oryza nivara</name>
    <name type="common">Indian wild rice</name>
    <name type="synonym">Oryza sativa f. spontanea</name>
    <dbReference type="NCBI Taxonomy" id="4536"/>
    <lineage>
        <taxon>Eukaryota</taxon>
        <taxon>Viridiplantae</taxon>
        <taxon>Streptophyta</taxon>
        <taxon>Embryophyta</taxon>
        <taxon>Tracheophyta</taxon>
        <taxon>Spermatophyta</taxon>
        <taxon>Magnoliopsida</taxon>
        <taxon>Liliopsida</taxon>
        <taxon>Poales</taxon>
        <taxon>Poaceae</taxon>
        <taxon>BOP clade</taxon>
        <taxon>Oryzoideae</taxon>
        <taxon>Oryzeae</taxon>
        <taxon>Oryzinae</taxon>
        <taxon>Oryza</taxon>
    </lineage>
</organism>
<dbReference type="Gramene" id="ONIVA09G20790.1">
    <property type="protein sequence ID" value="ONIVA09G20790.1"/>
    <property type="gene ID" value="ONIVA09G20790"/>
</dbReference>
<keyword evidence="3" id="KW-1185">Reference proteome</keyword>
<feature type="region of interest" description="Disordered" evidence="1">
    <location>
        <begin position="531"/>
        <end position="550"/>
    </location>
</feature>
<dbReference type="AlphaFoldDB" id="A0A0E0INN0"/>
<protein>
    <submittedName>
        <fullName evidence="2">Uncharacterized protein</fullName>
    </submittedName>
</protein>
<dbReference type="Proteomes" id="UP000006591">
    <property type="component" value="Chromosome 9"/>
</dbReference>
<dbReference type="EnsemblPlants" id="ONIVA09G20790.1">
    <property type="protein sequence ID" value="ONIVA09G20790.1"/>
    <property type="gene ID" value="ONIVA09G20790"/>
</dbReference>
<reference evidence="2" key="1">
    <citation type="submission" date="2015-04" db="UniProtKB">
        <authorList>
            <consortium name="EnsemblPlants"/>
        </authorList>
    </citation>
    <scope>IDENTIFICATION</scope>
    <source>
        <strain evidence="2">SL10</strain>
    </source>
</reference>